<gene>
    <name evidence="7" type="ORF">PICST_30373</name>
</gene>
<feature type="domain" description="Calcineurin-like phosphoesterase" evidence="6">
    <location>
        <begin position="119"/>
        <end position="321"/>
    </location>
</feature>
<evidence type="ECO:0000256" key="3">
    <source>
        <dbReference type="ARBA" id="ARBA00022989"/>
    </source>
</evidence>
<dbReference type="EMBL" id="CP000496">
    <property type="protein sequence ID" value="ABN64711.2"/>
    <property type="molecule type" value="Genomic_DNA"/>
</dbReference>
<dbReference type="eggNOG" id="KOG3662">
    <property type="taxonomic scope" value="Eukaryota"/>
</dbReference>
<dbReference type="STRING" id="322104.A3LQM2"/>
<dbReference type="AlphaFoldDB" id="A3LQM2"/>
<feature type="transmembrane region" description="Helical" evidence="5">
    <location>
        <begin position="505"/>
        <end position="527"/>
    </location>
</feature>
<evidence type="ECO:0000256" key="5">
    <source>
        <dbReference type="SAM" id="Phobius"/>
    </source>
</evidence>
<dbReference type="InterPro" id="IPR004843">
    <property type="entry name" value="Calcineurin-like_PHP"/>
</dbReference>
<dbReference type="GO" id="GO:0005783">
    <property type="term" value="C:endoplasmic reticulum"/>
    <property type="evidence" value="ECO:0007669"/>
    <property type="project" value="TreeGrafter"/>
</dbReference>
<evidence type="ECO:0000256" key="1">
    <source>
        <dbReference type="ARBA" id="ARBA00004141"/>
    </source>
</evidence>
<dbReference type="GO" id="GO:0016787">
    <property type="term" value="F:hydrolase activity"/>
    <property type="evidence" value="ECO:0007669"/>
    <property type="project" value="InterPro"/>
</dbReference>
<dbReference type="Proteomes" id="UP000002258">
    <property type="component" value="Chromosome 2"/>
</dbReference>
<keyword evidence="8" id="KW-1185">Reference proteome</keyword>
<accession>A3LQM2</accession>
<dbReference type="GO" id="GO:0006506">
    <property type="term" value="P:GPI anchor biosynthetic process"/>
    <property type="evidence" value="ECO:0007669"/>
    <property type="project" value="InterPro"/>
</dbReference>
<dbReference type="GeneID" id="4837196"/>
<dbReference type="FunCoup" id="A3LQM2">
    <property type="interactions" value="539"/>
</dbReference>
<dbReference type="HOGENOM" id="CLU_011607_0_1_1"/>
<dbReference type="GO" id="GO:0016020">
    <property type="term" value="C:membrane"/>
    <property type="evidence" value="ECO:0007669"/>
    <property type="project" value="UniProtKB-SubCell"/>
</dbReference>
<evidence type="ECO:0000313" key="8">
    <source>
        <dbReference type="Proteomes" id="UP000002258"/>
    </source>
</evidence>
<evidence type="ECO:0000313" key="7">
    <source>
        <dbReference type="EMBL" id="ABN64711.2"/>
    </source>
</evidence>
<proteinExistence type="predicted"/>
<keyword evidence="4 5" id="KW-0472">Membrane</keyword>
<dbReference type="OMA" id="GPYRGHW"/>
<keyword evidence="2 5" id="KW-0812">Transmembrane</keyword>
<dbReference type="OrthoDB" id="5977743at2759"/>
<keyword evidence="3 5" id="KW-1133">Transmembrane helix</keyword>
<feature type="transmembrane region" description="Helical" evidence="5">
    <location>
        <begin position="384"/>
        <end position="403"/>
    </location>
</feature>
<sequence>MVRLFVPKFRSIHHLLLLLVLGWIVTFLVHERLVPYLTIGRCKWPQVSPSHLPNKDVVQDDELDGQLLHSDQDQDSRSSDDVTNVLLIADPQLIDNHTYPGRNEWLLKLSQHTVDVYLKRNYKNMIRQLKPDYVFFLGDYLDNARDSRKKYYLNELKRFNSIFYDKTTTSANYKKDTNWFVNVPGNHDIGFSDLVNLKARKRFIKNFGNPNSITTINNVDFISLDSLSLSSSESQINAPAKEFVNSNYGSNIVKTNPRVLLTHVPLYRDPSLSCGSLRESTVFDVEGKGYQYKSTIDKSISADLLEKIEPDIIFTGDDHDYCDIVHPETKSREITVKSISMAMGIRYPAVQMLSFTNSEKEDHDGTDFKYNTNICYAQTPYVNVAHYVTFAVISGLLILWWNIKQRSARLRYSSILPINADTVSIELTTNSSKIQNFLREQDEEDLNTPPASAHSEGSHSLPTVKPLNIPLYTFTGTQSGFFDSSRIGQFVAAPFRRMAAFSRNWNLVPFFKHSLFMALVVISIYYVGFCMTL</sequence>
<name>A3LQM2_PICST</name>
<dbReference type="InterPro" id="IPR033308">
    <property type="entry name" value="PGAP5/Cdc1/Ted1"/>
</dbReference>
<dbReference type="InterPro" id="IPR029052">
    <property type="entry name" value="Metallo-depent_PP-like"/>
</dbReference>
<evidence type="ECO:0000256" key="2">
    <source>
        <dbReference type="ARBA" id="ARBA00022692"/>
    </source>
</evidence>
<dbReference type="PANTHER" id="PTHR13315">
    <property type="entry name" value="METALLO PHOSPHOESTERASE RELATED"/>
    <property type="match status" value="1"/>
</dbReference>
<dbReference type="Gene3D" id="3.60.21.10">
    <property type="match status" value="1"/>
</dbReference>
<evidence type="ECO:0000259" key="6">
    <source>
        <dbReference type="Pfam" id="PF00149"/>
    </source>
</evidence>
<dbReference type="RefSeq" id="XP_001382740.2">
    <property type="nucleotide sequence ID" value="XM_001382703.1"/>
</dbReference>
<evidence type="ECO:0000256" key="4">
    <source>
        <dbReference type="ARBA" id="ARBA00023136"/>
    </source>
</evidence>
<reference evidence="7 8" key="1">
    <citation type="journal article" date="2007" name="Nat. Biotechnol.">
        <title>Genome sequence of the lignocellulose-bioconverting and xylose-fermenting yeast Pichia stipitis.</title>
        <authorList>
            <person name="Jeffries T.W."/>
            <person name="Grigoriev I.V."/>
            <person name="Grimwood J."/>
            <person name="Laplaza J.M."/>
            <person name="Aerts A."/>
            <person name="Salamov A."/>
            <person name="Schmutz J."/>
            <person name="Lindquist E."/>
            <person name="Dehal P."/>
            <person name="Shapiro H."/>
            <person name="Jin Y.S."/>
            <person name="Passoth V."/>
            <person name="Richardson P.M."/>
        </authorList>
    </citation>
    <scope>NUCLEOTIDE SEQUENCE [LARGE SCALE GENOMIC DNA]</scope>
    <source>
        <strain evidence="8">ATCC 58785 / CBS 6054 / NBRC 10063 / NRRL Y-11545</strain>
    </source>
</reference>
<protein>
    <submittedName>
        <fullName evidence="7">Protein that affects bud emergence, intrachromosomal recombination, and nuclear division</fullName>
    </submittedName>
</protein>
<dbReference type="InParanoid" id="A3LQM2"/>
<dbReference type="KEGG" id="pic:PICST_30373"/>
<dbReference type="Pfam" id="PF00149">
    <property type="entry name" value="Metallophos"/>
    <property type="match status" value="1"/>
</dbReference>
<dbReference type="SUPFAM" id="SSF56300">
    <property type="entry name" value="Metallo-dependent phosphatases"/>
    <property type="match status" value="1"/>
</dbReference>
<organism evidence="7 8">
    <name type="scientific">Scheffersomyces stipitis (strain ATCC 58785 / CBS 6054 / NBRC 10063 / NRRL Y-11545)</name>
    <name type="common">Yeast</name>
    <name type="synonym">Pichia stipitis</name>
    <dbReference type="NCBI Taxonomy" id="322104"/>
    <lineage>
        <taxon>Eukaryota</taxon>
        <taxon>Fungi</taxon>
        <taxon>Dikarya</taxon>
        <taxon>Ascomycota</taxon>
        <taxon>Saccharomycotina</taxon>
        <taxon>Pichiomycetes</taxon>
        <taxon>Debaryomycetaceae</taxon>
        <taxon>Scheffersomyces</taxon>
    </lineage>
</organism>
<dbReference type="PANTHER" id="PTHR13315:SF4">
    <property type="entry name" value="METALLOPHOSPHOESTERASE, ISOFORM E"/>
    <property type="match status" value="1"/>
</dbReference>
<feature type="transmembrane region" description="Helical" evidence="5">
    <location>
        <begin position="12"/>
        <end position="29"/>
    </location>
</feature>
<comment type="subcellular location">
    <subcellularLocation>
        <location evidence="1">Membrane</location>
        <topology evidence="1">Multi-pass membrane protein</topology>
    </subcellularLocation>
</comment>